<name>A0ACC1QMA4_9HYPO</name>
<reference evidence="1" key="1">
    <citation type="submission" date="2022-07" db="EMBL/GenBank/DDBJ databases">
        <title>Genome Sequence of Lecanicillium saksenae.</title>
        <authorList>
            <person name="Buettner E."/>
        </authorList>
    </citation>
    <scope>NUCLEOTIDE SEQUENCE</scope>
    <source>
        <strain evidence="1">VT-O1</strain>
    </source>
</reference>
<gene>
    <name evidence="1" type="ORF">NLG97_g7268</name>
</gene>
<sequence length="228" mass="23608">MKLLSIFPVSTLAAVSVPGFWQPLPGQAVHALAVLYGVANANLIYPESTYTVEYVPIPTALAAASVSWEPHGFAMFLKVPGAGVGATRAVNQMPPTSATSAPGGGSPTAPTTTSTLWSTSMVIVTVTQQPSISTIVTAAPSVAPGVLSRVHDICSSCDVPFPDKSEFSCPCGGKTIKGNLNNYIGEAAETTTIAVRGLPRGVSLGVYCYDTPDTKGKLPNKTYLDFGM</sequence>
<organism evidence="1 2">
    <name type="scientific">Lecanicillium saksenae</name>
    <dbReference type="NCBI Taxonomy" id="468837"/>
    <lineage>
        <taxon>Eukaryota</taxon>
        <taxon>Fungi</taxon>
        <taxon>Dikarya</taxon>
        <taxon>Ascomycota</taxon>
        <taxon>Pezizomycotina</taxon>
        <taxon>Sordariomycetes</taxon>
        <taxon>Hypocreomycetidae</taxon>
        <taxon>Hypocreales</taxon>
        <taxon>Cordycipitaceae</taxon>
        <taxon>Lecanicillium</taxon>
    </lineage>
</organism>
<evidence type="ECO:0000313" key="1">
    <source>
        <dbReference type="EMBL" id="KAJ3483600.1"/>
    </source>
</evidence>
<evidence type="ECO:0000313" key="2">
    <source>
        <dbReference type="Proteomes" id="UP001148737"/>
    </source>
</evidence>
<proteinExistence type="predicted"/>
<protein>
    <submittedName>
        <fullName evidence="1">Uncharacterized protein</fullName>
    </submittedName>
</protein>
<comment type="caution">
    <text evidence="1">The sequence shown here is derived from an EMBL/GenBank/DDBJ whole genome shotgun (WGS) entry which is preliminary data.</text>
</comment>
<dbReference type="Proteomes" id="UP001148737">
    <property type="component" value="Unassembled WGS sequence"/>
</dbReference>
<dbReference type="EMBL" id="JANAKD010001086">
    <property type="protein sequence ID" value="KAJ3483600.1"/>
    <property type="molecule type" value="Genomic_DNA"/>
</dbReference>
<accession>A0ACC1QMA4</accession>
<keyword evidence="2" id="KW-1185">Reference proteome</keyword>